<proteinExistence type="predicted"/>
<gene>
    <name evidence="2" type="ORF">O2N63_10260</name>
</gene>
<keyword evidence="3" id="KW-1185">Reference proteome</keyword>
<organism evidence="2 3">
    <name type="scientific">Aliiroseovarius salicola</name>
    <dbReference type="NCBI Taxonomy" id="3009082"/>
    <lineage>
        <taxon>Bacteria</taxon>
        <taxon>Pseudomonadati</taxon>
        <taxon>Pseudomonadota</taxon>
        <taxon>Alphaproteobacteria</taxon>
        <taxon>Rhodobacterales</taxon>
        <taxon>Paracoccaceae</taxon>
        <taxon>Aliiroseovarius</taxon>
    </lineage>
</organism>
<dbReference type="Pfam" id="PF10658">
    <property type="entry name" value="DUF2484"/>
    <property type="match status" value="1"/>
</dbReference>
<protein>
    <submittedName>
        <fullName evidence="2">DUF2484 family protein</fullName>
    </submittedName>
</protein>
<evidence type="ECO:0000256" key="1">
    <source>
        <dbReference type="SAM" id="Phobius"/>
    </source>
</evidence>
<sequence>MSYPLILACFWVFAASAVAFLPMRRQFAPGLILLIVAPLLVLWIGIEHGWMWMVAASLAVISLFRRPLWYLLRRLLGKV</sequence>
<dbReference type="EMBL" id="JAQIIO010000004">
    <property type="protein sequence ID" value="MDA5094468.1"/>
    <property type="molecule type" value="Genomic_DNA"/>
</dbReference>
<evidence type="ECO:0000313" key="2">
    <source>
        <dbReference type="EMBL" id="MDA5094468.1"/>
    </source>
</evidence>
<feature type="transmembrane region" description="Helical" evidence="1">
    <location>
        <begin position="27"/>
        <end position="45"/>
    </location>
</feature>
<keyword evidence="1" id="KW-0472">Membrane</keyword>
<keyword evidence="1" id="KW-1133">Transmembrane helix</keyword>
<reference evidence="2 3" key="1">
    <citation type="submission" date="2023-01" db="EMBL/GenBank/DDBJ databases">
        <authorList>
            <person name="Yoon J.-W."/>
        </authorList>
    </citation>
    <scope>NUCLEOTIDE SEQUENCE [LARGE SCALE GENOMIC DNA]</scope>
    <source>
        <strain evidence="2 3">KMU-50</strain>
    </source>
</reference>
<comment type="caution">
    <text evidence="2">The sequence shown here is derived from an EMBL/GenBank/DDBJ whole genome shotgun (WGS) entry which is preliminary data.</text>
</comment>
<feature type="transmembrane region" description="Helical" evidence="1">
    <location>
        <begin position="52"/>
        <end position="72"/>
    </location>
</feature>
<evidence type="ECO:0000313" key="3">
    <source>
        <dbReference type="Proteomes" id="UP001528040"/>
    </source>
</evidence>
<name>A0ABT4W1S7_9RHOB</name>
<keyword evidence="1" id="KW-0812">Transmembrane</keyword>
<dbReference type="RefSeq" id="WP_271054167.1">
    <property type="nucleotide sequence ID" value="NZ_JAQIIO010000004.1"/>
</dbReference>
<dbReference type="Proteomes" id="UP001528040">
    <property type="component" value="Unassembled WGS sequence"/>
</dbReference>
<accession>A0ABT4W1S7</accession>
<dbReference type="InterPro" id="IPR018919">
    <property type="entry name" value="DUF2484"/>
</dbReference>